<gene>
    <name evidence="1" type="ORF">Amon02_000306400</name>
</gene>
<dbReference type="EMBL" id="BSXS01001873">
    <property type="protein sequence ID" value="GME77511.1"/>
    <property type="molecule type" value="Genomic_DNA"/>
</dbReference>
<evidence type="ECO:0000313" key="1">
    <source>
        <dbReference type="EMBL" id="GME77511.1"/>
    </source>
</evidence>
<dbReference type="Proteomes" id="UP001165064">
    <property type="component" value="Unassembled WGS sequence"/>
</dbReference>
<organism evidence="1 2">
    <name type="scientific">Ambrosiozyma monospora</name>
    <name type="common">Yeast</name>
    <name type="synonym">Endomycopsis monosporus</name>
    <dbReference type="NCBI Taxonomy" id="43982"/>
    <lineage>
        <taxon>Eukaryota</taxon>
        <taxon>Fungi</taxon>
        <taxon>Dikarya</taxon>
        <taxon>Ascomycota</taxon>
        <taxon>Saccharomycotina</taxon>
        <taxon>Pichiomycetes</taxon>
        <taxon>Pichiales</taxon>
        <taxon>Pichiaceae</taxon>
        <taxon>Ambrosiozyma</taxon>
    </lineage>
</organism>
<name>A0ACB5SZ92_AMBMO</name>
<sequence length="362" mass="38945">MNANEVISNRAIEILGGKLGSKNPVHPNDHVNMSQSSNDTFPTVMHIAAVGEISNHLIPELKALRDSLQAKSDEFKDIIKIGRTHLQDATPLTLGQEFSGYVQQLTNGVRRVEQALESLRFLAQGGTAVGTGLNTRIGFPEKIAEEVTNLTGLQFYTAPNKFEALAAHDAIVEASGALNTVAASLFKIGNDIRYLGSGPRCGYGELALPENEPGSSIMPGKVNPTQNEALTMACTQVFGNHAAITFAGASGQFELNVFKPVMISNLLSSTRLLADASNSFRIHCVDGIKANTDKIDKLLHESLMLVTALNPKIGYDAASKTAKNAHKKGLTLKQSALELGVLTEAEFDEWVRPEKMIGPKKD</sequence>
<comment type="caution">
    <text evidence="1">The sequence shown here is derived from an EMBL/GenBank/DDBJ whole genome shotgun (WGS) entry which is preliminary data.</text>
</comment>
<reference evidence="1" key="1">
    <citation type="submission" date="2023-04" db="EMBL/GenBank/DDBJ databases">
        <title>Ambrosiozyma monospora NBRC 10751.</title>
        <authorList>
            <person name="Ichikawa N."/>
            <person name="Sato H."/>
            <person name="Tonouchi N."/>
        </authorList>
    </citation>
    <scope>NUCLEOTIDE SEQUENCE</scope>
    <source>
        <strain evidence="1">NBRC 10751</strain>
    </source>
</reference>
<protein>
    <submittedName>
        <fullName evidence="1">Unnamed protein product</fullName>
    </submittedName>
</protein>
<keyword evidence="2" id="KW-1185">Reference proteome</keyword>
<accession>A0ACB5SZ92</accession>
<evidence type="ECO:0000313" key="2">
    <source>
        <dbReference type="Proteomes" id="UP001165064"/>
    </source>
</evidence>
<proteinExistence type="predicted"/>